<evidence type="ECO:0000256" key="1">
    <source>
        <dbReference type="SAM" id="Phobius"/>
    </source>
</evidence>
<dbReference type="CDD" id="cd00118">
    <property type="entry name" value="LysM"/>
    <property type="match status" value="1"/>
</dbReference>
<keyword evidence="1" id="KW-1133">Transmembrane helix</keyword>
<dbReference type="AlphaFoldDB" id="A0AAU8ESG8"/>
<name>A0AAU8ESG8_9MICC</name>
<feature type="transmembrane region" description="Helical" evidence="1">
    <location>
        <begin position="54"/>
        <end position="81"/>
    </location>
</feature>
<reference evidence="2" key="1">
    <citation type="submission" date="2024-06" db="EMBL/GenBank/DDBJ databases">
        <title>Biodegradation of dimethachlon by Arthrobacter sp. K5: mechanistic insights and ecological implications.</title>
        <authorList>
            <person name="Hu S."/>
            <person name="Lu P."/>
        </authorList>
    </citation>
    <scope>NUCLEOTIDE SEQUENCE</scope>
    <source>
        <strain evidence="2">K5</strain>
    </source>
</reference>
<dbReference type="InterPro" id="IPR036779">
    <property type="entry name" value="LysM_dom_sf"/>
</dbReference>
<keyword evidence="1" id="KW-0812">Transmembrane</keyword>
<keyword evidence="1" id="KW-0472">Membrane</keyword>
<evidence type="ECO:0000313" key="2">
    <source>
        <dbReference type="EMBL" id="XCH12571.1"/>
    </source>
</evidence>
<dbReference type="Gene3D" id="3.10.350.10">
    <property type="entry name" value="LysM domain"/>
    <property type="match status" value="1"/>
</dbReference>
<dbReference type="EMBL" id="CP159279">
    <property type="protein sequence ID" value="XCH12571.1"/>
    <property type="molecule type" value="Genomic_DNA"/>
</dbReference>
<proteinExistence type="predicted"/>
<protein>
    <recommendedName>
        <fullName evidence="3">LysM domain-containing protein</fullName>
    </recommendedName>
</protein>
<feature type="transmembrane region" description="Helical" evidence="1">
    <location>
        <begin position="12"/>
        <end position="34"/>
    </location>
</feature>
<evidence type="ECO:0008006" key="3">
    <source>
        <dbReference type="Google" id="ProtNLM"/>
    </source>
</evidence>
<sequence>MGEEVQRPVRAEAALAVVILGLGAFLVFTGAGIVDHWGRSAAHQQALLFDDLLGLLALAAGLTVIAWWLLSLVTAFASALLERTGYNAAARATARFTPVFMRRLAMAAVGVQLLGAPLAHADALPAAALSSSNGSSLSAAWAPLADKRPDLPAGHSKDSGVSEGFAAMGSELQPQWKPRVPVVEPGLVTSLPARAMTEPAGARRDIPVRAGESLWTIAARELGPGASEVEIAARWPLWYQANRTVIGADPNVLLPGQLLSPPPP</sequence>
<gene>
    <name evidence="2" type="ORF">ABRP34_06175</name>
</gene>
<dbReference type="RefSeq" id="WP_353712597.1">
    <property type="nucleotide sequence ID" value="NZ_CP159279.1"/>
</dbReference>
<accession>A0AAU8ESG8</accession>
<organism evidence="2">
    <name type="scientific">Arthrobacter sp. K5</name>
    <dbReference type="NCBI Taxonomy" id="2839623"/>
    <lineage>
        <taxon>Bacteria</taxon>
        <taxon>Bacillati</taxon>
        <taxon>Actinomycetota</taxon>
        <taxon>Actinomycetes</taxon>
        <taxon>Micrococcales</taxon>
        <taxon>Micrococcaceae</taxon>
        <taxon>Arthrobacter</taxon>
    </lineage>
</organism>
<dbReference type="InterPro" id="IPR018392">
    <property type="entry name" value="LysM"/>
</dbReference>